<evidence type="ECO:0000259" key="3">
    <source>
        <dbReference type="Pfam" id="PF24837"/>
    </source>
</evidence>
<evidence type="ECO:0000313" key="5">
    <source>
        <dbReference type="Proteomes" id="UP000291758"/>
    </source>
</evidence>
<feature type="region of interest" description="Disordered" evidence="1">
    <location>
        <begin position="26"/>
        <end position="92"/>
    </location>
</feature>
<dbReference type="EMBL" id="CP035495">
    <property type="protein sequence ID" value="QAY62094.1"/>
    <property type="molecule type" value="Genomic_DNA"/>
</dbReference>
<feature type="compositionally biased region" description="Low complexity" evidence="1">
    <location>
        <begin position="34"/>
        <end position="52"/>
    </location>
</feature>
<proteinExistence type="predicted"/>
<dbReference type="KEGG" id="xyl:ET495_01010"/>
<protein>
    <recommendedName>
        <fullName evidence="3">AMIN-like domain-containing protein</fullName>
    </recommendedName>
</protein>
<organism evidence="4 5">
    <name type="scientific">Xylanimonas allomyrinae</name>
    <dbReference type="NCBI Taxonomy" id="2509459"/>
    <lineage>
        <taxon>Bacteria</taxon>
        <taxon>Bacillati</taxon>
        <taxon>Actinomycetota</taxon>
        <taxon>Actinomycetes</taxon>
        <taxon>Micrococcales</taxon>
        <taxon>Promicromonosporaceae</taxon>
        <taxon>Xylanimonas</taxon>
    </lineage>
</organism>
<feature type="signal peptide" evidence="2">
    <location>
        <begin position="1"/>
        <end position="20"/>
    </location>
</feature>
<reference evidence="4 5" key="1">
    <citation type="submission" date="2019-01" db="EMBL/GenBank/DDBJ databases">
        <title>Genome sequencing of strain 2JSPR-7.</title>
        <authorList>
            <person name="Heo J."/>
            <person name="Kim S.-J."/>
            <person name="Kim J.-S."/>
            <person name="Hong S.-B."/>
            <person name="Kwon S.-W."/>
        </authorList>
    </citation>
    <scope>NUCLEOTIDE SEQUENCE [LARGE SCALE GENOMIC DNA]</scope>
    <source>
        <strain evidence="4 5">2JSPR-7</strain>
    </source>
</reference>
<evidence type="ECO:0000256" key="1">
    <source>
        <dbReference type="SAM" id="MobiDB-lite"/>
    </source>
</evidence>
<accession>A0A4P6EI40</accession>
<keyword evidence="5" id="KW-1185">Reference proteome</keyword>
<dbReference type="Pfam" id="PF24837">
    <property type="entry name" value="AMIN-like"/>
    <property type="match status" value="1"/>
</dbReference>
<dbReference type="OrthoDB" id="3393679at2"/>
<feature type="chain" id="PRO_5038970228" description="AMIN-like domain-containing protein" evidence="2">
    <location>
        <begin position="21"/>
        <end position="222"/>
    </location>
</feature>
<dbReference type="PROSITE" id="PS51257">
    <property type="entry name" value="PROKAR_LIPOPROTEIN"/>
    <property type="match status" value="1"/>
</dbReference>
<dbReference type="InterPro" id="IPR056303">
    <property type="entry name" value="AMIN-like"/>
</dbReference>
<evidence type="ECO:0000313" key="4">
    <source>
        <dbReference type="EMBL" id="QAY62094.1"/>
    </source>
</evidence>
<sequence length="222" mass="22560">MRTRIMTRATAAGLVAAALAVGGCTGSGDDTDPARSAPADASPSPGASRDASPTPPPDAPSATAGTGDVGDVGDEPGPAFAEPATVATGEPSAEARLTVTGVRAATHDGYDRVVFDLAGDGSPGWRVEYVPQALDDGSGQPVDVAGGATLQVRLAGMGFPLDMDAPEYAGDAVTLPGGVVQQVVYRFWFEGYSTAFVGVDEPRPFRVFALENPTRLVVDVAR</sequence>
<name>A0A4P6EI40_9MICO</name>
<feature type="domain" description="AMIN-like" evidence="3">
    <location>
        <begin position="98"/>
        <end position="221"/>
    </location>
</feature>
<gene>
    <name evidence="4" type="ORF">ET495_01010</name>
</gene>
<keyword evidence="2" id="KW-0732">Signal</keyword>
<dbReference type="AlphaFoldDB" id="A0A4P6EI40"/>
<dbReference type="RefSeq" id="WP_129201898.1">
    <property type="nucleotide sequence ID" value="NZ_CP035495.1"/>
</dbReference>
<dbReference type="Proteomes" id="UP000291758">
    <property type="component" value="Chromosome"/>
</dbReference>
<evidence type="ECO:0000256" key="2">
    <source>
        <dbReference type="SAM" id="SignalP"/>
    </source>
</evidence>